<sequence>MEGLLPSGCVEKKVHQFYFIKFRPCEDQNVKYRIEEVKQLLKKINQEQLSINEELGTKQMRHRTNNLATERQLTRKIKETQQSEAVDSFSPVQEFSNMLKQRQVERYIKFELMLEKAHNEANNRYNRYVSVMSNAKELTEKKDVKGLKELSLREVDTFMSEWNRIKELRLNYNYKKSTLESLNNRELSWDGRMRNLNEEPIVLETQRYLKQSSCIDCRTRGWHCSGCIFNPIEQSRPKDNKKKSARNR</sequence>
<protein>
    <submittedName>
        <fullName evidence="1">Uncharacterized protein</fullName>
    </submittedName>
</protein>
<dbReference type="Proteomes" id="UP001163603">
    <property type="component" value="Chromosome 1"/>
</dbReference>
<evidence type="ECO:0000313" key="1">
    <source>
        <dbReference type="EMBL" id="KAJ0054387.1"/>
    </source>
</evidence>
<keyword evidence="2" id="KW-1185">Reference proteome</keyword>
<name>A0ACC0ZQ70_9ROSI</name>
<reference evidence="2" key="1">
    <citation type="journal article" date="2023" name="G3 (Bethesda)">
        <title>Genome assembly and association tests identify interacting loci associated with vigor, precocity, and sex in interspecific pistachio rootstocks.</title>
        <authorList>
            <person name="Palmer W."/>
            <person name="Jacygrad E."/>
            <person name="Sagayaradj S."/>
            <person name="Cavanaugh K."/>
            <person name="Han R."/>
            <person name="Bertier L."/>
            <person name="Beede B."/>
            <person name="Kafkas S."/>
            <person name="Golino D."/>
            <person name="Preece J."/>
            <person name="Michelmore R."/>
        </authorList>
    </citation>
    <scope>NUCLEOTIDE SEQUENCE [LARGE SCALE GENOMIC DNA]</scope>
</reference>
<gene>
    <name evidence="1" type="ORF">Pint_02261</name>
</gene>
<comment type="caution">
    <text evidence="1">The sequence shown here is derived from an EMBL/GenBank/DDBJ whole genome shotgun (WGS) entry which is preliminary data.</text>
</comment>
<accession>A0ACC0ZQ70</accession>
<proteinExistence type="predicted"/>
<organism evidence="1 2">
    <name type="scientific">Pistacia integerrima</name>
    <dbReference type="NCBI Taxonomy" id="434235"/>
    <lineage>
        <taxon>Eukaryota</taxon>
        <taxon>Viridiplantae</taxon>
        <taxon>Streptophyta</taxon>
        <taxon>Embryophyta</taxon>
        <taxon>Tracheophyta</taxon>
        <taxon>Spermatophyta</taxon>
        <taxon>Magnoliopsida</taxon>
        <taxon>eudicotyledons</taxon>
        <taxon>Gunneridae</taxon>
        <taxon>Pentapetalae</taxon>
        <taxon>rosids</taxon>
        <taxon>malvids</taxon>
        <taxon>Sapindales</taxon>
        <taxon>Anacardiaceae</taxon>
        <taxon>Pistacia</taxon>
    </lineage>
</organism>
<evidence type="ECO:0000313" key="2">
    <source>
        <dbReference type="Proteomes" id="UP001163603"/>
    </source>
</evidence>
<dbReference type="EMBL" id="CM047736">
    <property type="protein sequence ID" value="KAJ0054387.1"/>
    <property type="molecule type" value="Genomic_DNA"/>
</dbReference>